<evidence type="ECO:0000313" key="3">
    <source>
        <dbReference type="Proteomes" id="UP000265020"/>
    </source>
</evidence>
<dbReference type="Ensembl" id="ENSCVAT00000000807.1">
    <property type="protein sequence ID" value="ENSCVAP00000025763.1"/>
    <property type="gene ID" value="ENSCVAG00000010828.1"/>
</dbReference>
<evidence type="ECO:0000256" key="1">
    <source>
        <dbReference type="SAM" id="SignalP"/>
    </source>
</evidence>
<keyword evidence="3" id="KW-1185">Reference proteome</keyword>
<keyword evidence="1" id="KW-0732">Signal</keyword>
<dbReference type="AlphaFoldDB" id="A0A3Q2E0R2"/>
<proteinExistence type="predicted"/>
<feature type="signal peptide" evidence="1">
    <location>
        <begin position="1"/>
        <end position="18"/>
    </location>
</feature>
<name>A0A3Q2E0R2_CYPVA</name>
<dbReference type="Gene3D" id="1.20.120.20">
    <property type="entry name" value="Apolipoprotein"/>
    <property type="match status" value="1"/>
</dbReference>
<reference evidence="2" key="1">
    <citation type="submission" date="2025-08" db="UniProtKB">
        <authorList>
            <consortium name="Ensembl"/>
        </authorList>
    </citation>
    <scope>IDENTIFICATION</scope>
</reference>
<protein>
    <submittedName>
        <fullName evidence="2">Uncharacterized LOC107095521</fullName>
    </submittedName>
</protein>
<feature type="chain" id="PRO_5018764349" evidence="1">
    <location>
        <begin position="19"/>
        <end position="265"/>
    </location>
</feature>
<sequence length="265" mass="30877">MKVLVKMTLTVFSAGCDAGHLEPSLPQCQWEFMYEAFWSFVSAATGTSADCLLKIKQSPAGQHVCSLITQSYAIVRCFYYRVRVHIEVWISHFQSTFCTEIDQLKHDLEEILRCLNADFHLQFEELFRKICSKLEELRRNAANYIICLDPVGLKRTVLDTIQELHELLDQCFTHLDTPNHRPCHTKLIKKVEARLEQFKEVMIKLVCSFETKITETIHILTNKVIHLGRQCCVRLNIYSSHLQNDLLCLWEKWSTEVNLCLINKI</sequence>
<dbReference type="STRING" id="28743.ENSCVAP00000025763"/>
<dbReference type="Proteomes" id="UP000265020">
    <property type="component" value="Unassembled WGS sequence"/>
</dbReference>
<dbReference type="SUPFAM" id="SSF47162">
    <property type="entry name" value="Apolipoprotein"/>
    <property type="match status" value="1"/>
</dbReference>
<evidence type="ECO:0000313" key="2">
    <source>
        <dbReference type="Ensembl" id="ENSCVAP00000025763.1"/>
    </source>
</evidence>
<accession>A0A3Q2E0R2</accession>
<reference evidence="2" key="2">
    <citation type="submission" date="2025-09" db="UniProtKB">
        <authorList>
            <consortium name="Ensembl"/>
        </authorList>
    </citation>
    <scope>IDENTIFICATION</scope>
</reference>
<dbReference type="OMA" id="DYVWDIR"/>
<organism evidence="2 3">
    <name type="scientific">Cyprinodon variegatus</name>
    <name type="common">Sheepshead minnow</name>
    <dbReference type="NCBI Taxonomy" id="28743"/>
    <lineage>
        <taxon>Eukaryota</taxon>
        <taxon>Metazoa</taxon>
        <taxon>Chordata</taxon>
        <taxon>Craniata</taxon>
        <taxon>Vertebrata</taxon>
        <taxon>Euteleostomi</taxon>
        <taxon>Actinopterygii</taxon>
        <taxon>Neopterygii</taxon>
        <taxon>Teleostei</taxon>
        <taxon>Neoteleostei</taxon>
        <taxon>Acanthomorphata</taxon>
        <taxon>Ovalentaria</taxon>
        <taxon>Atherinomorphae</taxon>
        <taxon>Cyprinodontiformes</taxon>
        <taxon>Cyprinodontidae</taxon>
        <taxon>Cyprinodon</taxon>
    </lineage>
</organism>
<dbReference type="GeneTree" id="ENSGT00940000177483"/>